<evidence type="ECO:0000256" key="1">
    <source>
        <dbReference type="ARBA" id="ARBA00001933"/>
    </source>
</evidence>
<evidence type="ECO:0000256" key="2">
    <source>
        <dbReference type="ARBA" id="ARBA00008392"/>
    </source>
</evidence>
<dbReference type="GO" id="GO:0016874">
    <property type="term" value="F:ligase activity"/>
    <property type="evidence" value="ECO:0007669"/>
    <property type="project" value="UniProtKB-KW"/>
</dbReference>
<dbReference type="GO" id="GO:0005829">
    <property type="term" value="C:cytosol"/>
    <property type="evidence" value="ECO:0007669"/>
    <property type="project" value="TreeGrafter"/>
</dbReference>
<comment type="cofactor">
    <cofactor evidence="1">
        <name>pyridoxal 5'-phosphate</name>
        <dbReference type="ChEBI" id="CHEBI:597326"/>
    </cofactor>
</comment>
<reference evidence="5" key="2">
    <citation type="journal article" date="2014" name="ISME J.">
        <title>Microbial stratification in low pH oxic and suboxic macroscopic growths along an acid mine drainage.</title>
        <authorList>
            <person name="Mendez-Garcia C."/>
            <person name="Mesa V."/>
            <person name="Sprenger R.R."/>
            <person name="Richter M."/>
            <person name="Diez M.S."/>
            <person name="Solano J."/>
            <person name="Bargiela R."/>
            <person name="Golyshina O.V."/>
            <person name="Manteca A."/>
            <person name="Ramos J.L."/>
            <person name="Gallego J.R."/>
            <person name="Llorente I."/>
            <person name="Martins Dos Santos V.A."/>
            <person name="Jensen O.N."/>
            <person name="Pelaez A.I."/>
            <person name="Sanchez J."/>
            <person name="Ferrer M."/>
        </authorList>
    </citation>
    <scope>NUCLEOTIDE SEQUENCE</scope>
</reference>
<reference evidence="5" key="1">
    <citation type="submission" date="2013-08" db="EMBL/GenBank/DDBJ databases">
        <authorList>
            <person name="Mendez C."/>
            <person name="Richter M."/>
            <person name="Ferrer M."/>
            <person name="Sanchez J."/>
        </authorList>
    </citation>
    <scope>NUCLEOTIDE SEQUENCE</scope>
</reference>
<dbReference type="GO" id="GO:0008890">
    <property type="term" value="F:glycine C-acetyltransferase activity"/>
    <property type="evidence" value="ECO:0007669"/>
    <property type="project" value="TreeGrafter"/>
</dbReference>
<dbReference type="Gene3D" id="3.40.640.10">
    <property type="entry name" value="Type I PLP-dependent aspartate aminotransferase-like (Major domain)"/>
    <property type="match status" value="1"/>
</dbReference>
<dbReference type="PANTHER" id="PTHR13693">
    <property type="entry name" value="CLASS II AMINOTRANSFERASE/8-AMINO-7-OXONONANOATE SYNTHASE"/>
    <property type="match status" value="1"/>
</dbReference>
<dbReference type="Pfam" id="PF00155">
    <property type="entry name" value="Aminotran_1_2"/>
    <property type="match status" value="1"/>
</dbReference>
<dbReference type="InterPro" id="IPR015421">
    <property type="entry name" value="PyrdxlP-dep_Trfase_major"/>
</dbReference>
<feature type="domain" description="Aminotransferase class I/classII large" evidence="4">
    <location>
        <begin position="44"/>
        <end position="192"/>
    </location>
</feature>
<proteinExistence type="inferred from homology"/>
<dbReference type="PANTHER" id="PTHR13693:SF102">
    <property type="entry name" value="2-AMINO-3-KETOBUTYRATE COENZYME A LIGASE, MITOCHONDRIAL"/>
    <property type="match status" value="1"/>
</dbReference>
<dbReference type="EMBL" id="AUZZ01005763">
    <property type="protein sequence ID" value="EQD48332.1"/>
    <property type="molecule type" value="Genomic_DNA"/>
</dbReference>
<accession>T0ZUP8</accession>
<organism evidence="5">
    <name type="scientific">mine drainage metagenome</name>
    <dbReference type="NCBI Taxonomy" id="410659"/>
    <lineage>
        <taxon>unclassified sequences</taxon>
        <taxon>metagenomes</taxon>
        <taxon>ecological metagenomes</taxon>
    </lineage>
</organism>
<comment type="similarity">
    <text evidence="2">Belongs to the class-II pyridoxal-phosphate-dependent aminotransferase family.</text>
</comment>
<keyword evidence="5" id="KW-0436">Ligase</keyword>
<evidence type="ECO:0000313" key="5">
    <source>
        <dbReference type="EMBL" id="EQD48332.1"/>
    </source>
</evidence>
<comment type="caution">
    <text evidence="5">The sequence shown here is derived from an EMBL/GenBank/DDBJ whole genome shotgun (WGS) entry which is preliminary data.</text>
</comment>
<dbReference type="GO" id="GO:0030170">
    <property type="term" value="F:pyridoxal phosphate binding"/>
    <property type="evidence" value="ECO:0007669"/>
    <property type="project" value="InterPro"/>
</dbReference>
<evidence type="ECO:0000259" key="4">
    <source>
        <dbReference type="Pfam" id="PF00155"/>
    </source>
</evidence>
<dbReference type="SUPFAM" id="SSF53383">
    <property type="entry name" value="PLP-dependent transferases"/>
    <property type="match status" value="1"/>
</dbReference>
<dbReference type="InterPro" id="IPR015424">
    <property type="entry name" value="PyrdxlP-dep_Trfase"/>
</dbReference>
<dbReference type="InterPro" id="IPR004839">
    <property type="entry name" value="Aminotransferase_I/II_large"/>
</dbReference>
<feature type="non-terminal residue" evidence="5">
    <location>
        <position position="192"/>
    </location>
</feature>
<protein>
    <submittedName>
        <fullName evidence="5">2-amino-3-ketobutyrate coenzyme A ligase</fullName>
    </submittedName>
</protein>
<gene>
    <name evidence="5" type="ORF">B2A_08012</name>
</gene>
<dbReference type="AlphaFoldDB" id="T0ZUP8"/>
<keyword evidence="3" id="KW-0808">Transferase</keyword>
<dbReference type="InterPro" id="IPR050087">
    <property type="entry name" value="AON_synthase_class-II"/>
</dbReference>
<evidence type="ECO:0000256" key="3">
    <source>
        <dbReference type="ARBA" id="ARBA00022679"/>
    </source>
</evidence>
<name>T0ZUP8_9ZZZZ</name>
<sequence length="192" mass="20975">MRMMPQLIERLRSELSGLREQGLYKRERILAGPQGGQVATGGREVINLCANNYLGLANDPEVRAAAHAALEQYGFGMASVRFICGTQTVHKTLEQRLSGWLGTEEAILYSSCFDANGGLFEALLDERDAIISDALNHASIIDGVRLCKAQRLRYANNDMGELESCLRQAAPARTRLIATDGVFSMDGTIANL</sequence>